<dbReference type="InterPro" id="IPR004626">
    <property type="entry name" value="RarD"/>
</dbReference>
<feature type="transmembrane region" description="Helical" evidence="8">
    <location>
        <begin position="52"/>
        <end position="70"/>
    </location>
</feature>
<evidence type="ECO:0000313" key="10">
    <source>
        <dbReference type="EMBL" id="PTM98771.1"/>
    </source>
</evidence>
<name>A0A2T5BIE7_MYCDI</name>
<evidence type="ECO:0000256" key="8">
    <source>
        <dbReference type="SAM" id="Phobius"/>
    </source>
</evidence>
<evidence type="ECO:0000256" key="3">
    <source>
        <dbReference type="ARBA" id="ARBA00022448"/>
    </source>
</evidence>
<evidence type="ECO:0000256" key="5">
    <source>
        <dbReference type="ARBA" id="ARBA00022692"/>
    </source>
</evidence>
<dbReference type="GO" id="GO:0005886">
    <property type="term" value="C:plasma membrane"/>
    <property type="evidence" value="ECO:0007669"/>
    <property type="project" value="UniProtKB-SubCell"/>
</dbReference>
<evidence type="ECO:0000259" key="9">
    <source>
        <dbReference type="Pfam" id="PF00892"/>
    </source>
</evidence>
<dbReference type="SUPFAM" id="SSF103481">
    <property type="entry name" value="Multidrug resistance efflux transporter EmrE"/>
    <property type="match status" value="2"/>
</dbReference>
<keyword evidence="11" id="KW-1185">Reference proteome</keyword>
<feature type="transmembrane region" description="Helical" evidence="8">
    <location>
        <begin position="253"/>
        <end position="271"/>
    </location>
</feature>
<comment type="similarity">
    <text evidence="2">Belongs to the EamA transporter family.</text>
</comment>
<keyword evidence="7 8" id="KW-0472">Membrane</keyword>
<sequence>MAEPINAPEATNGDSLSGFLFALTAYLLWGFLPFFMKAVAHIPAAEVVAHRIVWSVPIAGLVLIWLGRTADIKHALASPRMLGMATLTAVLVTINWGIYVWAISADRAIETALGYYINPLFSIFLGAVLLKEKLTRAQVAAIALAAAAVAILAFDAGGLPWVSLSLCFSWGFYAFFRKTLPIGPNQGFFLEVLLLSIPSIGYIIWLEATGQGHFGDTGTADVLWLLACGIVTAGPLMIYANGAKLLKLSTIGIMQYIAPTLIFIIAIFVFHEPFGHAQMAAFGLIWAALIIYSGSMLTSARARRAEELKPAE</sequence>
<comment type="caution">
    <text evidence="10">The sequence shown here is derived from an EMBL/GenBank/DDBJ whole genome shotgun (WGS) entry which is preliminary data.</text>
</comment>
<proteinExistence type="inferred from homology"/>
<gene>
    <name evidence="10" type="ORF">C7449_101437</name>
</gene>
<evidence type="ECO:0000256" key="2">
    <source>
        <dbReference type="ARBA" id="ARBA00007362"/>
    </source>
</evidence>
<feature type="domain" description="EamA" evidence="9">
    <location>
        <begin position="17"/>
        <end position="152"/>
    </location>
</feature>
<keyword evidence="4" id="KW-1003">Cell membrane</keyword>
<dbReference type="RefSeq" id="WP_108001416.1">
    <property type="nucleotide sequence ID" value="NZ_JBHEEX010000006.1"/>
</dbReference>
<dbReference type="InterPro" id="IPR000620">
    <property type="entry name" value="EamA_dom"/>
</dbReference>
<organism evidence="10 11">
    <name type="scientific">Mycoplana dimorpha</name>
    <dbReference type="NCBI Taxonomy" id="28320"/>
    <lineage>
        <taxon>Bacteria</taxon>
        <taxon>Pseudomonadati</taxon>
        <taxon>Pseudomonadota</taxon>
        <taxon>Alphaproteobacteria</taxon>
        <taxon>Hyphomicrobiales</taxon>
        <taxon>Rhizobiaceae</taxon>
        <taxon>Mycoplana</taxon>
    </lineage>
</organism>
<dbReference type="PANTHER" id="PTHR22911:SF137">
    <property type="entry name" value="SOLUTE CARRIER FAMILY 35 MEMBER G2-RELATED"/>
    <property type="match status" value="1"/>
</dbReference>
<evidence type="ECO:0000313" key="11">
    <source>
        <dbReference type="Proteomes" id="UP000241247"/>
    </source>
</evidence>
<reference evidence="10 11" key="1">
    <citation type="submission" date="2018-04" db="EMBL/GenBank/DDBJ databases">
        <title>Genomic Encyclopedia of Type Strains, Phase IV (KMG-IV): sequencing the most valuable type-strain genomes for metagenomic binning, comparative biology and taxonomic classification.</title>
        <authorList>
            <person name="Goeker M."/>
        </authorList>
    </citation>
    <scope>NUCLEOTIDE SEQUENCE [LARGE SCALE GENOMIC DNA]</scope>
    <source>
        <strain evidence="10 11">DSM 7138</strain>
    </source>
</reference>
<dbReference type="OrthoDB" id="369870at2"/>
<keyword evidence="3" id="KW-0813">Transport</keyword>
<feature type="transmembrane region" description="Helical" evidence="8">
    <location>
        <begin position="20"/>
        <end position="40"/>
    </location>
</feature>
<evidence type="ECO:0000256" key="4">
    <source>
        <dbReference type="ARBA" id="ARBA00022475"/>
    </source>
</evidence>
<evidence type="ECO:0000256" key="1">
    <source>
        <dbReference type="ARBA" id="ARBA00004651"/>
    </source>
</evidence>
<dbReference type="InterPro" id="IPR037185">
    <property type="entry name" value="EmrE-like"/>
</dbReference>
<feature type="transmembrane region" description="Helical" evidence="8">
    <location>
        <begin position="188"/>
        <end position="206"/>
    </location>
</feature>
<feature type="transmembrane region" description="Helical" evidence="8">
    <location>
        <begin position="277"/>
        <end position="294"/>
    </location>
</feature>
<dbReference type="Proteomes" id="UP000241247">
    <property type="component" value="Unassembled WGS sequence"/>
</dbReference>
<dbReference type="Pfam" id="PF00892">
    <property type="entry name" value="EamA"/>
    <property type="match status" value="2"/>
</dbReference>
<dbReference type="AlphaFoldDB" id="A0A2T5BIE7"/>
<feature type="transmembrane region" description="Helical" evidence="8">
    <location>
        <begin position="222"/>
        <end position="241"/>
    </location>
</feature>
<feature type="domain" description="EamA" evidence="9">
    <location>
        <begin position="164"/>
        <end position="292"/>
    </location>
</feature>
<feature type="transmembrane region" description="Helical" evidence="8">
    <location>
        <begin position="82"/>
        <end position="101"/>
    </location>
</feature>
<keyword evidence="5 8" id="KW-0812">Transmembrane</keyword>
<comment type="subcellular location">
    <subcellularLocation>
        <location evidence="1">Cell membrane</location>
        <topology evidence="1">Multi-pass membrane protein</topology>
    </subcellularLocation>
</comment>
<feature type="transmembrane region" description="Helical" evidence="8">
    <location>
        <begin position="137"/>
        <end position="154"/>
    </location>
</feature>
<dbReference type="EMBL" id="PZZZ01000001">
    <property type="protein sequence ID" value="PTM98771.1"/>
    <property type="molecule type" value="Genomic_DNA"/>
</dbReference>
<feature type="transmembrane region" description="Helical" evidence="8">
    <location>
        <begin position="160"/>
        <end position="176"/>
    </location>
</feature>
<evidence type="ECO:0000256" key="7">
    <source>
        <dbReference type="ARBA" id="ARBA00023136"/>
    </source>
</evidence>
<dbReference type="NCBIfam" id="TIGR00688">
    <property type="entry name" value="rarD"/>
    <property type="match status" value="1"/>
</dbReference>
<accession>A0A2T5BIE7</accession>
<protein>
    <submittedName>
        <fullName evidence="10">Chloramphenicol-sensitive protein RarD</fullName>
    </submittedName>
</protein>
<keyword evidence="6 8" id="KW-1133">Transmembrane helix</keyword>
<evidence type="ECO:0000256" key="6">
    <source>
        <dbReference type="ARBA" id="ARBA00022989"/>
    </source>
</evidence>
<dbReference type="PANTHER" id="PTHR22911">
    <property type="entry name" value="ACYL-MALONYL CONDENSING ENZYME-RELATED"/>
    <property type="match status" value="1"/>
</dbReference>
<feature type="transmembrane region" description="Helical" evidence="8">
    <location>
        <begin position="113"/>
        <end position="130"/>
    </location>
</feature>